<evidence type="ECO:0000313" key="7">
    <source>
        <dbReference type="Proteomes" id="UP000823858"/>
    </source>
</evidence>
<comment type="similarity">
    <text evidence="1">Belongs to the heat shock protein 90 family.</text>
</comment>
<name>A0A9D2QC94_9CORY</name>
<evidence type="ECO:0000313" key="6">
    <source>
        <dbReference type="EMBL" id="HJC84950.1"/>
    </source>
</evidence>
<dbReference type="SUPFAM" id="SSF54211">
    <property type="entry name" value="Ribosomal protein S5 domain 2-like"/>
    <property type="match status" value="1"/>
</dbReference>
<dbReference type="InterPro" id="IPR037196">
    <property type="entry name" value="HSP90_C"/>
</dbReference>
<dbReference type="EMBL" id="DWVP01000013">
    <property type="protein sequence ID" value="HJC84950.1"/>
    <property type="molecule type" value="Genomic_DNA"/>
</dbReference>
<dbReference type="InterPro" id="IPR036890">
    <property type="entry name" value="HATPase_C_sf"/>
</dbReference>
<dbReference type="SUPFAM" id="SSF55874">
    <property type="entry name" value="ATPase domain of HSP90 chaperone/DNA topoisomerase II/histidine kinase"/>
    <property type="match status" value="1"/>
</dbReference>
<dbReference type="GO" id="GO:0140662">
    <property type="term" value="F:ATP-dependent protein folding chaperone"/>
    <property type="evidence" value="ECO:0007669"/>
    <property type="project" value="InterPro"/>
</dbReference>
<dbReference type="Gene3D" id="3.30.230.80">
    <property type="match status" value="1"/>
</dbReference>
<accession>A0A9D2QC94</accession>
<evidence type="ECO:0000256" key="4">
    <source>
        <dbReference type="ARBA" id="ARBA00023186"/>
    </source>
</evidence>
<dbReference type="InterPro" id="IPR020568">
    <property type="entry name" value="Ribosomal_Su5_D2-typ_SF"/>
</dbReference>
<dbReference type="SUPFAM" id="SSF110942">
    <property type="entry name" value="HSP90 C-terminal domain"/>
    <property type="match status" value="1"/>
</dbReference>
<proteinExistence type="inferred from homology"/>
<gene>
    <name evidence="6" type="ORF">H9751_05310</name>
</gene>
<dbReference type="GO" id="GO:0051082">
    <property type="term" value="F:unfolded protein binding"/>
    <property type="evidence" value="ECO:0007669"/>
    <property type="project" value="InterPro"/>
</dbReference>
<feature type="binding site" evidence="5">
    <location>
        <position position="47"/>
    </location>
    <ligand>
        <name>ATP</name>
        <dbReference type="ChEBI" id="CHEBI:30616"/>
    </ligand>
</feature>
<keyword evidence="2 5" id="KW-0547">Nucleotide-binding</keyword>
<evidence type="ECO:0000256" key="2">
    <source>
        <dbReference type="ARBA" id="ARBA00022741"/>
    </source>
</evidence>
<dbReference type="InterPro" id="IPR020575">
    <property type="entry name" value="Hsp90_N"/>
</dbReference>
<protein>
    <submittedName>
        <fullName evidence="6">HSP90 family protein</fullName>
    </submittedName>
</protein>
<dbReference type="NCBIfam" id="NF010683">
    <property type="entry name" value="PRK14083.1"/>
    <property type="match status" value="1"/>
</dbReference>
<reference evidence="6" key="2">
    <citation type="submission" date="2021-04" db="EMBL/GenBank/DDBJ databases">
        <authorList>
            <person name="Gilroy R."/>
        </authorList>
    </citation>
    <scope>NUCLEOTIDE SEQUENCE</scope>
    <source>
        <strain evidence="6">ChiHjej13B12-4958</strain>
    </source>
</reference>
<reference evidence="6" key="1">
    <citation type="journal article" date="2021" name="PeerJ">
        <title>Extensive microbial diversity within the chicken gut microbiome revealed by metagenomics and culture.</title>
        <authorList>
            <person name="Gilroy R."/>
            <person name="Ravi A."/>
            <person name="Getino M."/>
            <person name="Pursley I."/>
            <person name="Horton D.L."/>
            <person name="Alikhan N.F."/>
            <person name="Baker D."/>
            <person name="Gharbi K."/>
            <person name="Hall N."/>
            <person name="Watson M."/>
            <person name="Adriaenssens E.M."/>
            <person name="Foster-Nyarko E."/>
            <person name="Jarju S."/>
            <person name="Secka A."/>
            <person name="Antonio M."/>
            <person name="Oren A."/>
            <person name="Chaudhuri R.R."/>
            <person name="La Ragione R."/>
            <person name="Hildebrand F."/>
            <person name="Pallen M.J."/>
        </authorList>
    </citation>
    <scope>NUCLEOTIDE SEQUENCE</scope>
    <source>
        <strain evidence="6">ChiHjej13B12-4958</strain>
    </source>
</reference>
<evidence type="ECO:0000256" key="1">
    <source>
        <dbReference type="ARBA" id="ARBA00008239"/>
    </source>
</evidence>
<dbReference type="PIRSF" id="PIRSF002583">
    <property type="entry name" value="Hsp90"/>
    <property type="match status" value="1"/>
</dbReference>
<dbReference type="InterPro" id="IPR001404">
    <property type="entry name" value="Hsp90_fam"/>
</dbReference>
<dbReference type="PANTHER" id="PTHR11528">
    <property type="entry name" value="HEAT SHOCK PROTEIN 90 FAMILY MEMBER"/>
    <property type="match status" value="1"/>
</dbReference>
<dbReference type="Pfam" id="PF13589">
    <property type="entry name" value="HATPase_c_3"/>
    <property type="match status" value="1"/>
</dbReference>
<evidence type="ECO:0000256" key="5">
    <source>
        <dbReference type="PIRSR" id="PIRSR002583-1"/>
    </source>
</evidence>
<evidence type="ECO:0000256" key="3">
    <source>
        <dbReference type="ARBA" id="ARBA00022840"/>
    </source>
</evidence>
<feature type="binding site" evidence="5">
    <location>
        <position position="88"/>
    </location>
    <ligand>
        <name>ATP</name>
        <dbReference type="ChEBI" id="CHEBI:30616"/>
    </ligand>
</feature>
<sequence length="655" mass="69965">MPNDVATPGNEPARPQNFQVDLGGVVDLLSRHIYSGPRVFLRELLQNAVDAITARREQDGATGTDTGHIRIRPLTDGPDARTTLSLTDDGIGLTSAEATELLATVGRTSKRDEFGLQRSGRLGQFGIGLLSCFMVADTITMVSRSAIRGAAAVRWQGHADGTFDLQELSAAETDALPVGTTVHLSPRPDERTLLTEDAVVRIAGEYGSYLPVEIRVEGVKHTTVSRSPVFSPDASRYLRLHAGSTRLGRAPFDVIDLSSDGDDSAGSADTEGVAYVLPSPQAPHMTRRHSVYVNRMLVDHGPSPVVPAWAFFVECEINSTRLSPTASREALVEDEALAATRDHVAQKIRSWLLDLGRRTPHRLREFTAIHDLALRSLCLSDPELADTVLGFITLETSRGRLPVEEIVQLCRDEGLGLRVAGSLDEFRQIRALGDNNGITGITVNGGYVHDDELAHLIPTVFDGVTVGPADLRESLDAMDVPPMEASDTASALAARVTAALDEVSVSGMVRVFTPTDSPAVVVMDAAAGAARDRDEARGSTTDQWAGILDTLDALDALDAADSTDSPDQTPAATRATGAGTSGPLSMLVLNWSNPLVRQLANAHDDAVVARTVRLLYVQALLAGRRPLGARERAMLTGSLSDLVALSIGPDVDSDW</sequence>
<dbReference type="GO" id="GO:0016887">
    <property type="term" value="F:ATP hydrolysis activity"/>
    <property type="evidence" value="ECO:0007669"/>
    <property type="project" value="InterPro"/>
</dbReference>
<dbReference type="GO" id="GO:0005524">
    <property type="term" value="F:ATP binding"/>
    <property type="evidence" value="ECO:0007669"/>
    <property type="project" value="UniProtKB-KW"/>
</dbReference>
<feature type="binding site" evidence="5">
    <location>
        <position position="43"/>
    </location>
    <ligand>
        <name>ATP</name>
        <dbReference type="ChEBI" id="CHEBI:30616"/>
    </ligand>
</feature>
<dbReference type="Proteomes" id="UP000823858">
    <property type="component" value="Unassembled WGS sequence"/>
</dbReference>
<dbReference type="PRINTS" id="PR00775">
    <property type="entry name" value="HEATSHOCK90"/>
</dbReference>
<comment type="caution">
    <text evidence="6">The sequence shown here is derived from an EMBL/GenBank/DDBJ whole genome shotgun (WGS) entry which is preliminary data.</text>
</comment>
<dbReference type="Gene3D" id="3.30.565.10">
    <property type="entry name" value="Histidine kinase-like ATPase, C-terminal domain"/>
    <property type="match status" value="1"/>
</dbReference>
<keyword evidence="3 5" id="KW-0067">ATP-binding</keyword>
<organism evidence="6 7">
    <name type="scientific">Candidatus Corynebacterium faecigallinarum</name>
    <dbReference type="NCBI Taxonomy" id="2838528"/>
    <lineage>
        <taxon>Bacteria</taxon>
        <taxon>Bacillati</taxon>
        <taxon>Actinomycetota</taxon>
        <taxon>Actinomycetes</taxon>
        <taxon>Mycobacteriales</taxon>
        <taxon>Corynebacteriaceae</taxon>
        <taxon>Corynebacterium</taxon>
    </lineage>
</organism>
<dbReference type="AlphaFoldDB" id="A0A9D2QC94"/>
<keyword evidence="4" id="KW-0143">Chaperone</keyword>
<feature type="binding site" evidence="5">
    <location>
        <position position="180"/>
    </location>
    <ligand>
        <name>ATP</name>
        <dbReference type="ChEBI" id="CHEBI:30616"/>
    </ligand>
</feature>